<organism evidence="1 2">
    <name type="scientific">Peribacillus castrilensis</name>
    <dbReference type="NCBI Taxonomy" id="2897690"/>
    <lineage>
        <taxon>Bacteria</taxon>
        <taxon>Bacillati</taxon>
        <taxon>Bacillota</taxon>
        <taxon>Bacilli</taxon>
        <taxon>Bacillales</taxon>
        <taxon>Bacillaceae</taxon>
        <taxon>Peribacillus</taxon>
    </lineage>
</organism>
<evidence type="ECO:0000313" key="2">
    <source>
        <dbReference type="Proteomes" id="UP001307168"/>
    </source>
</evidence>
<keyword evidence="2" id="KW-1185">Reference proteome</keyword>
<dbReference type="Proteomes" id="UP001307168">
    <property type="component" value="Unassembled WGS sequence"/>
</dbReference>
<name>A0AAW9NK78_9BACI</name>
<dbReference type="AlphaFoldDB" id="A0AAW9NK78"/>
<protein>
    <submittedName>
        <fullName evidence="1">Uncharacterized protein</fullName>
    </submittedName>
</protein>
<accession>A0AAW9NK78</accession>
<comment type="caution">
    <text evidence="1">The sequence shown here is derived from an EMBL/GenBank/DDBJ whole genome shotgun (WGS) entry which is preliminary data.</text>
</comment>
<dbReference type="EMBL" id="JARNBH010000065">
    <property type="protein sequence ID" value="MEC0277100.1"/>
    <property type="molecule type" value="Genomic_DNA"/>
</dbReference>
<evidence type="ECO:0000313" key="1">
    <source>
        <dbReference type="EMBL" id="MEC0277100.1"/>
    </source>
</evidence>
<reference evidence="1 2" key="1">
    <citation type="submission" date="2023-03" db="EMBL/GenBank/DDBJ databases">
        <title>Bacillus Genome Sequencing.</title>
        <authorList>
            <person name="Dunlap C."/>
        </authorList>
    </citation>
    <scope>NUCLEOTIDE SEQUENCE [LARGE SCALE GENOMIC DNA]</scope>
    <source>
        <strain evidence="1 2">B-41290</strain>
    </source>
</reference>
<gene>
    <name evidence="1" type="ORF">P4706_29430</name>
</gene>
<dbReference type="RefSeq" id="WP_367408565.1">
    <property type="nucleotide sequence ID" value="NZ_JARNBH010000065.1"/>
</dbReference>
<sequence length="81" mass="9386">MGEELYTVKRWIAYCHYTQRYVNHEISLVETDEKKDLITTCTGIKDCCSNCLFLLGSQSIKESKMKTSTLLIQISKTNKFL</sequence>
<proteinExistence type="predicted"/>